<evidence type="ECO:0000259" key="3">
    <source>
        <dbReference type="Pfam" id="PF21530"/>
    </source>
</evidence>
<keyword evidence="1" id="KW-0227">DNA damage</keyword>
<keyword evidence="1" id="KW-0347">Helicase</keyword>
<organism evidence="4 5">
    <name type="scientific">Euphydryas editha</name>
    <name type="common">Edith's checkerspot</name>
    <dbReference type="NCBI Taxonomy" id="104508"/>
    <lineage>
        <taxon>Eukaryota</taxon>
        <taxon>Metazoa</taxon>
        <taxon>Ecdysozoa</taxon>
        <taxon>Arthropoda</taxon>
        <taxon>Hexapoda</taxon>
        <taxon>Insecta</taxon>
        <taxon>Pterygota</taxon>
        <taxon>Neoptera</taxon>
        <taxon>Endopterygota</taxon>
        <taxon>Lepidoptera</taxon>
        <taxon>Glossata</taxon>
        <taxon>Ditrysia</taxon>
        <taxon>Papilionoidea</taxon>
        <taxon>Nymphalidae</taxon>
        <taxon>Nymphalinae</taxon>
        <taxon>Euphydryas</taxon>
    </lineage>
</organism>
<dbReference type="Pfam" id="PF21530">
    <property type="entry name" value="Pif1_2B_dom"/>
    <property type="match status" value="1"/>
</dbReference>
<keyword evidence="1" id="KW-0234">DNA repair</keyword>
<evidence type="ECO:0000259" key="2">
    <source>
        <dbReference type="Pfam" id="PF05970"/>
    </source>
</evidence>
<protein>
    <recommendedName>
        <fullName evidence="1">ATP-dependent DNA helicase</fullName>
        <ecNumber evidence="1">5.6.2.3</ecNumber>
    </recommendedName>
</protein>
<proteinExistence type="inferred from homology"/>
<dbReference type="GO" id="GO:0006281">
    <property type="term" value="P:DNA repair"/>
    <property type="evidence" value="ECO:0007669"/>
    <property type="project" value="UniProtKB-KW"/>
</dbReference>
<feature type="domain" description="DNA helicase Pif1-like 2B" evidence="3">
    <location>
        <begin position="106"/>
        <end position="138"/>
    </location>
</feature>
<comment type="similarity">
    <text evidence="1">Belongs to the helicase family.</text>
</comment>
<feature type="domain" description="DNA helicase Pif1-like DEAD-box helicase" evidence="2">
    <location>
        <begin position="1"/>
        <end position="79"/>
    </location>
</feature>
<comment type="cofactor">
    <cofactor evidence="1">
        <name>Mg(2+)</name>
        <dbReference type="ChEBI" id="CHEBI:18420"/>
    </cofactor>
</comment>
<dbReference type="PANTHER" id="PTHR10492">
    <property type="match status" value="1"/>
</dbReference>
<dbReference type="AlphaFoldDB" id="A0AAU9V016"/>
<dbReference type="GO" id="GO:0016787">
    <property type="term" value="F:hydrolase activity"/>
    <property type="evidence" value="ECO:0007669"/>
    <property type="project" value="UniProtKB-KW"/>
</dbReference>
<comment type="caution">
    <text evidence="4">The sequence shown here is derived from an EMBL/GenBank/DDBJ whole genome shotgun (WGS) entry which is preliminary data.</text>
</comment>
<keyword evidence="5" id="KW-1185">Reference proteome</keyword>
<gene>
    <name evidence="4" type="ORF">EEDITHA_LOCUS18053</name>
</gene>
<keyword evidence="1" id="KW-0067">ATP-binding</keyword>
<dbReference type="EMBL" id="CAKOGL010000026">
    <property type="protein sequence ID" value="CAH2103563.1"/>
    <property type="molecule type" value="Genomic_DNA"/>
</dbReference>
<keyword evidence="1" id="KW-0547">Nucleotide-binding</keyword>
<dbReference type="GO" id="GO:0005524">
    <property type="term" value="F:ATP binding"/>
    <property type="evidence" value="ECO:0007669"/>
    <property type="project" value="UniProtKB-KW"/>
</dbReference>
<evidence type="ECO:0000313" key="4">
    <source>
        <dbReference type="EMBL" id="CAH2103563.1"/>
    </source>
</evidence>
<dbReference type="EC" id="5.6.2.3" evidence="1"/>
<dbReference type="GO" id="GO:0000723">
    <property type="term" value="P:telomere maintenance"/>
    <property type="evidence" value="ECO:0007669"/>
    <property type="project" value="InterPro"/>
</dbReference>
<name>A0AAU9V016_EUPED</name>
<sequence length="144" mass="16391">MCNIKKHSDMAEVLRNYKIIIWDECTMAYKHFLEAPDRMLEDIKNSTRVFGGALLLLSADFRQTLPVIPRATYAESIAWITISLEITFKSIDTVVDPDEVVNYPVEFLISLDLARMPPHNLRLKIGSPIILLRNVNASKLCIST</sequence>
<reference evidence="4" key="1">
    <citation type="submission" date="2022-03" db="EMBL/GenBank/DDBJ databases">
        <authorList>
            <person name="Tunstrom K."/>
        </authorList>
    </citation>
    <scope>NUCLEOTIDE SEQUENCE</scope>
</reference>
<dbReference type="GO" id="GO:0006310">
    <property type="term" value="P:DNA recombination"/>
    <property type="evidence" value="ECO:0007669"/>
    <property type="project" value="UniProtKB-KW"/>
</dbReference>
<dbReference type="Pfam" id="PF05970">
    <property type="entry name" value="PIF1"/>
    <property type="match status" value="1"/>
</dbReference>
<evidence type="ECO:0000313" key="5">
    <source>
        <dbReference type="Proteomes" id="UP001153954"/>
    </source>
</evidence>
<dbReference type="Gene3D" id="3.40.50.300">
    <property type="entry name" value="P-loop containing nucleotide triphosphate hydrolases"/>
    <property type="match status" value="1"/>
</dbReference>
<dbReference type="InterPro" id="IPR010285">
    <property type="entry name" value="DNA_helicase_pif1-like_DEAD"/>
</dbReference>
<evidence type="ECO:0000256" key="1">
    <source>
        <dbReference type="RuleBase" id="RU363044"/>
    </source>
</evidence>
<accession>A0AAU9V016</accession>
<keyword evidence="1" id="KW-0378">Hydrolase</keyword>
<dbReference type="Proteomes" id="UP001153954">
    <property type="component" value="Unassembled WGS sequence"/>
</dbReference>
<comment type="catalytic activity">
    <reaction evidence="1">
        <text>ATP + H2O = ADP + phosphate + H(+)</text>
        <dbReference type="Rhea" id="RHEA:13065"/>
        <dbReference type="ChEBI" id="CHEBI:15377"/>
        <dbReference type="ChEBI" id="CHEBI:15378"/>
        <dbReference type="ChEBI" id="CHEBI:30616"/>
        <dbReference type="ChEBI" id="CHEBI:43474"/>
        <dbReference type="ChEBI" id="CHEBI:456216"/>
        <dbReference type="EC" id="5.6.2.3"/>
    </reaction>
</comment>
<dbReference type="PANTHER" id="PTHR10492:SF57">
    <property type="entry name" value="ATP-DEPENDENT DNA HELICASE"/>
    <property type="match status" value="1"/>
</dbReference>
<dbReference type="InterPro" id="IPR027417">
    <property type="entry name" value="P-loop_NTPase"/>
</dbReference>
<dbReference type="GO" id="GO:0043139">
    <property type="term" value="F:5'-3' DNA helicase activity"/>
    <property type="evidence" value="ECO:0007669"/>
    <property type="project" value="UniProtKB-EC"/>
</dbReference>
<dbReference type="InterPro" id="IPR049163">
    <property type="entry name" value="Pif1-like_2B_dom"/>
</dbReference>
<keyword evidence="1" id="KW-0233">DNA recombination</keyword>